<protein>
    <submittedName>
        <fullName evidence="7">Fusaric acid resistance protein</fullName>
    </submittedName>
</protein>
<keyword evidence="3" id="KW-1003">Cell membrane</keyword>
<keyword evidence="5" id="KW-1133">Transmembrane helix</keyword>
<sequence length="739" mass="81921">MRGCRGRSSVRSMIASVRRISDLPWRRELHSWARSDGVTWVYLGKVLIAAFLTYWLALRLELPQPHTAMITVFIVMQPQSGHVFAKSFYRLLGTLAGSSMMVLLMALFAQNPVPFLGCLALWVGICSAGAARYRNFRAYGFVLAGYTAAMVGLPALAHPEASFMSAVWRVLEITLGILCSTAVSAAILPQSSSAAMRNALYQRFGVFARFMAEGLRGDISRAAFETGNVRFVAEAIGLEGLRSVTVFEDPHMRRRNGRLNRLNSEFMAVTTRFNALHQLLERLRMGHADTVLTHVGPGLESLADLLDGFANRALTNSDAALLVTRLESCRAQLPERVRSLRAELERDLPSEAERLDFHTAFELLYRLLSELHDYALTHASLADHTHVREQWQASFVPRTHWMTALASGVRATCVVGLMSAYWVLTAWPSGASMVLASAATVALSSTTNNPRRMSLQMAGGTLLGALLGFVETFFLFPHIDGFVLLCLLLAPVFVLGAFLGSRPQWTGCGLGLLIFFSLGSVPGNLTVYNPYTFINDYLAMVIGMLICAAAGAIILPPNSRWMWQRLEQALRNQVVFAMGAPLKRLGSSFESQTRDLMHQAYGLAISRPLVQRELLRWMFVVLEIGHAIIELRREQSTLPIHPAYADYQPWRIALRVMGRALVRLFIQPDAVNLQRGLAAVDQAIKRVQDADEPFAAHFDTSVLRRVKSYLHFIRTSLLDPQSPFAVYGDHTASGMAHAA</sequence>
<keyword evidence="4" id="KW-0812">Transmembrane</keyword>
<gene>
    <name evidence="7" type="ORF">ALQ84_04715</name>
</gene>
<accession>A0A0P9KKT1</accession>
<dbReference type="Pfam" id="PF04632">
    <property type="entry name" value="FUSC"/>
    <property type="match status" value="1"/>
</dbReference>
<dbReference type="EMBL" id="RBOC01000127">
    <property type="protein sequence ID" value="RMM08095.1"/>
    <property type="molecule type" value="Genomic_DNA"/>
</dbReference>
<evidence type="ECO:0000313" key="7">
    <source>
        <dbReference type="EMBL" id="RMM08095.1"/>
    </source>
</evidence>
<comment type="caution">
    <text evidence="7">The sequence shown here is derived from an EMBL/GenBank/DDBJ whole genome shotgun (WGS) entry which is preliminary data.</text>
</comment>
<evidence type="ECO:0000256" key="1">
    <source>
        <dbReference type="ARBA" id="ARBA00004651"/>
    </source>
</evidence>
<keyword evidence="2" id="KW-0813">Transport</keyword>
<organism evidence="7 8">
    <name type="scientific">Pseudomonas caricapapayae</name>
    <dbReference type="NCBI Taxonomy" id="46678"/>
    <lineage>
        <taxon>Bacteria</taxon>
        <taxon>Pseudomonadati</taxon>
        <taxon>Pseudomonadota</taxon>
        <taxon>Gammaproteobacteria</taxon>
        <taxon>Pseudomonadales</taxon>
        <taxon>Pseudomonadaceae</taxon>
        <taxon>Pseudomonas</taxon>
    </lineage>
</organism>
<dbReference type="PANTHER" id="PTHR30509:SF9">
    <property type="entry name" value="MULTIDRUG RESISTANCE PROTEIN MDTO"/>
    <property type="match status" value="1"/>
</dbReference>
<evidence type="ECO:0000256" key="4">
    <source>
        <dbReference type="ARBA" id="ARBA00022692"/>
    </source>
</evidence>
<evidence type="ECO:0000256" key="5">
    <source>
        <dbReference type="ARBA" id="ARBA00022989"/>
    </source>
</evidence>
<dbReference type="AlphaFoldDB" id="A0A0P9KKT1"/>
<evidence type="ECO:0000256" key="2">
    <source>
        <dbReference type="ARBA" id="ARBA00022448"/>
    </source>
</evidence>
<dbReference type="Proteomes" id="UP000278587">
    <property type="component" value="Unassembled WGS sequence"/>
</dbReference>
<keyword evidence="6" id="KW-0472">Membrane</keyword>
<dbReference type="GO" id="GO:0005886">
    <property type="term" value="C:plasma membrane"/>
    <property type="evidence" value="ECO:0007669"/>
    <property type="project" value="UniProtKB-SubCell"/>
</dbReference>
<evidence type="ECO:0000256" key="6">
    <source>
        <dbReference type="ARBA" id="ARBA00023136"/>
    </source>
</evidence>
<evidence type="ECO:0000256" key="3">
    <source>
        <dbReference type="ARBA" id="ARBA00022475"/>
    </source>
</evidence>
<comment type="subcellular location">
    <subcellularLocation>
        <location evidence="1">Cell membrane</location>
        <topology evidence="1">Multi-pass membrane protein</topology>
    </subcellularLocation>
</comment>
<reference evidence="7 8" key="1">
    <citation type="submission" date="2018-08" db="EMBL/GenBank/DDBJ databases">
        <title>Recombination of ecologically and evolutionarily significant loci maintains genetic cohesion in the Pseudomonas syringae species complex.</title>
        <authorList>
            <person name="Dillon M."/>
            <person name="Thakur S."/>
            <person name="Almeida R.N.D."/>
            <person name="Weir B.S."/>
            <person name="Guttman D.S."/>
        </authorList>
    </citation>
    <scope>NUCLEOTIDE SEQUENCE [LARGE SCALE GENOMIC DNA]</scope>
    <source>
        <strain evidence="7 8">ICMP 4086</strain>
    </source>
</reference>
<dbReference type="InterPro" id="IPR006726">
    <property type="entry name" value="PHBA_efflux_AaeB/fusaric-R"/>
</dbReference>
<dbReference type="GO" id="GO:0022857">
    <property type="term" value="F:transmembrane transporter activity"/>
    <property type="evidence" value="ECO:0007669"/>
    <property type="project" value="InterPro"/>
</dbReference>
<evidence type="ECO:0000313" key="8">
    <source>
        <dbReference type="Proteomes" id="UP000278587"/>
    </source>
</evidence>
<name>A0A0P9KKT1_9PSED</name>
<proteinExistence type="predicted"/>
<dbReference type="PANTHER" id="PTHR30509">
    <property type="entry name" value="P-HYDROXYBENZOIC ACID EFFLUX PUMP SUBUNIT-RELATED"/>
    <property type="match status" value="1"/>
</dbReference>